<name>A0A5B0D8X4_STRCR</name>
<feature type="transmembrane region" description="Helical" evidence="1">
    <location>
        <begin position="16"/>
        <end position="38"/>
    </location>
</feature>
<comment type="caution">
    <text evidence="2">The sequence shown here is derived from an EMBL/GenBank/DDBJ whole genome shotgun (WGS) entry which is preliminary data.</text>
</comment>
<protein>
    <submittedName>
        <fullName evidence="2">Uncharacterized protein</fullName>
    </submittedName>
</protein>
<keyword evidence="1" id="KW-1133">Transmembrane helix</keyword>
<organism evidence="2 3">
    <name type="scientific">Streptococcus cristatus</name>
    <dbReference type="NCBI Taxonomy" id="45634"/>
    <lineage>
        <taxon>Bacteria</taxon>
        <taxon>Bacillati</taxon>
        <taxon>Bacillota</taxon>
        <taxon>Bacilli</taxon>
        <taxon>Lactobacillales</taxon>
        <taxon>Streptococcaceae</taxon>
        <taxon>Streptococcus</taxon>
    </lineage>
</organism>
<keyword evidence="1" id="KW-0812">Transmembrane</keyword>
<evidence type="ECO:0000313" key="2">
    <source>
        <dbReference type="EMBL" id="KAA0963304.1"/>
    </source>
</evidence>
<evidence type="ECO:0000256" key="1">
    <source>
        <dbReference type="SAM" id="Phobius"/>
    </source>
</evidence>
<keyword evidence="1" id="KW-0472">Membrane</keyword>
<proteinExistence type="predicted"/>
<accession>A0A5B0D8X4</accession>
<dbReference type="EMBL" id="VSJJ01000012">
    <property type="protein sequence ID" value="KAA0963304.1"/>
    <property type="molecule type" value="Genomic_DNA"/>
</dbReference>
<evidence type="ECO:0000313" key="3">
    <source>
        <dbReference type="Proteomes" id="UP000323039"/>
    </source>
</evidence>
<gene>
    <name evidence="2" type="ORF">FXF62_09615</name>
</gene>
<sequence>MQKIVINIKKCFQNKIFLNVAGYTLAFTLGLFLAFYVFEREKTTIQSEQRQSKRSQEEKATRAKDEAVQIEKLEDKIYMVKNPNSSILSDKYILQQEMNYSDQSFHFDSYQAFSKDNKHKNHVKIKLFNQVEELYKDYDLVQLAQSLHSQSIPGKVSHQLYQDPQDGQYYFAFEVYLPGGKDEKDYSNAHEEEPIYTLYTNVENGQTFYLKDYFKPLSIRDKYPVYGASNLDDKLEKYGLVLLNSPHNFTLIQGEENLQIKKLKLSQQFPNIEEKLASGWSLVVTGEDSYETSIRLLASEGETDLYTNVKLDRSYSSDDQEHLLKSYQDFLELYKEK</sequence>
<dbReference type="Proteomes" id="UP000323039">
    <property type="component" value="Unassembled WGS sequence"/>
</dbReference>
<reference evidence="2 3" key="1">
    <citation type="submission" date="2019-08" db="EMBL/GenBank/DDBJ databases">
        <title>Genome sequence and analysis of Streptococcus cristatus strain S22 isolated from throat swab of children scarlet fever in Hangzhou, China.</title>
        <authorList>
            <person name="Huang Y."/>
            <person name="Xie L."/>
        </authorList>
    </citation>
    <scope>NUCLEOTIDE SEQUENCE [LARGE SCALE GENOMIC DNA]</scope>
    <source>
        <strain evidence="2 3">S22</strain>
    </source>
</reference>
<dbReference type="AlphaFoldDB" id="A0A5B0D8X4"/>